<evidence type="ECO:0000256" key="2">
    <source>
        <dbReference type="ARBA" id="ARBA00022490"/>
    </source>
</evidence>
<feature type="active site" description="Nucleophile" evidence="8">
    <location>
        <position position="8"/>
    </location>
</feature>
<dbReference type="Proteomes" id="UP000290545">
    <property type="component" value="Unassembled WGS sequence"/>
</dbReference>
<evidence type="ECO:0000256" key="9">
    <source>
        <dbReference type="PIRSR" id="PIRSR004682-3"/>
    </source>
</evidence>
<comment type="subcellular location">
    <subcellularLocation>
        <location evidence="1 7">Cytoplasm</location>
    </subcellularLocation>
</comment>
<keyword evidence="5 7" id="KW-0119">Carbohydrate metabolism</keyword>
<comment type="cofactor">
    <cofactor evidence="10">
        <name>Mg(2+)</name>
        <dbReference type="ChEBI" id="CHEBI:18420"/>
    </cofactor>
</comment>
<dbReference type="GO" id="GO:0005737">
    <property type="term" value="C:cytoplasm"/>
    <property type="evidence" value="ECO:0007669"/>
    <property type="project" value="UniProtKB-SubCell"/>
</dbReference>
<dbReference type="SUPFAM" id="SSF56784">
    <property type="entry name" value="HAD-like"/>
    <property type="match status" value="1"/>
</dbReference>
<feature type="binding site" evidence="10">
    <location>
        <position position="133"/>
    </location>
    <ligand>
        <name>Mg(2+)</name>
        <dbReference type="ChEBI" id="CHEBI:18420"/>
    </ligand>
</feature>
<comment type="similarity">
    <text evidence="7">Belongs to the gmhB family.</text>
</comment>
<dbReference type="AlphaFoldDB" id="A0A4Q1D737"/>
<feature type="binding site" evidence="10">
    <location>
        <position position="106"/>
    </location>
    <ligand>
        <name>Zn(2+)</name>
        <dbReference type="ChEBI" id="CHEBI:29105"/>
    </ligand>
</feature>
<dbReference type="RefSeq" id="WP_129004795.1">
    <property type="nucleotide sequence ID" value="NZ_SDHZ01000002.1"/>
</dbReference>
<feature type="site" description="Stabilizes the phosphoryl group" evidence="9">
    <location>
        <position position="108"/>
    </location>
</feature>
<dbReference type="CDD" id="cd07503">
    <property type="entry name" value="HAD_HisB-N"/>
    <property type="match status" value="1"/>
</dbReference>
<feature type="binding site" evidence="10">
    <location>
        <position position="89"/>
    </location>
    <ligand>
        <name>Zn(2+)</name>
        <dbReference type="ChEBI" id="CHEBI:29105"/>
    </ligand>
</feature>
<keyword evidence="10" id="KW-0862">Zinc</keyword>
<dbReference type="InterPro" id="IPR006543">
    <property type="entry name" value="Histidinol-phos"/>
</dbReference>
<dbReference type="PANTHER" id="PTHR42891:SF1">
    <property type="entry name" value="D-GLYCERO-BETA-D-MANNO-HEPTOSE-1,7-BISPHOSPHATE 7-PHOSPHATASE"/>
    <property type="match status" value="1"/>
</dbReference>
<dbReference type="GO" id="GO:0046872">
    <property type="term" value="F:metal ion binding"/>
    <property type="evidence" value="ECO:0007669"/>
    <property type="project" value="UniProtKB-KW"/>
</dbReference>
<dbReference type="NCBIfam" id="TIGR01656">
    <property type="entry name" value="Histidinol-ppas"/>
    <property type="match status" value="1"/>
</dbReference>
<evidence type="ECO:0000256" key="1">
    <source>
        <dbReference type="ARBA" id="ARBA00004496"/>
    </source>
</evidence>
<keyword evidence="2 7" id="KW-0963">Cytoplasm</keyword>
<dbReference type="GO" id="GO:0005975">
    <property type="term" value="P:carbohydrate metabolic process"/>
    <property type="evidence" value="ECO:0007669"/>
    <property type="project" value="InterPro"/>
</dbReference>
<protein>
    <recommendedName>
        <fullName evidence="6 7">D,D-heptose 1,7-bisphosphate phosphatase</fullName>
        <ecNumber evidence="7">3.1.3.-</ecNumber>
    </recommendedName>
</protein>
<dbReference type="OrthoDB" id="9813880at2"/>
<dbReference type="GO" id="GO:0008962">
    <property type="term" value="F:phosphatidylglycerophosphatase activity"/>
    <property type="evidence" value="ECO:0007669"/>
    <property type="project" value="InterPro"/>
</dbReference>
<dbReference type="Pfam" id="PF09419">
    <property type="entry name" value="PGP_phosphatase"/>
    <property type="match status" value="1"/>
</dbReference>
<evidence type="ECO:0000256" key="7">
    <source>
        <dbReference type="PIRNR" id="PIRNR004682"/>
    </source>
</evidence>
<feature type="binding site" evidence="10">
    <location>
        <position position="8"/>
    </location>
    <ligand>
        <name>Mg(2+)</name>
        <dbReference type="ChEBI" id="CHEBI:18420"/>
    </ligand>
</feature>
<dbReference type="EMBL" id="SDHZ01000002">
    <property type="protein sequence ID" value="RXK83743.1"/>
    <property type="molecule type" value="Genomic_DNA"/>
</dbReference>
<evidence type="ECO:0000256" key="4">
    <source>
        <dbReference type="ARBA" id="ARBA00022801"/>
    </source>
</evidence>
<dbReference type="EC" id="3.1.3.-" evidence="7"/>
<feature type="binding site" evidence="10">
    <location>
        <position position="91"/>
    </location>
    <ligand>
        <name>Zn(2+)</name>
        <dbReference type="ChEBI" id="CHEBI:29105"/>
    </ligand>
</feature>
<feature type="site" description="Contributes to substrate recognition" evidence="9">
    <location>
        <position position="107"/>
    </location>
</feature>
<dbReference type="InterPro" id="IPR027706">
    <property type="entry name" value="PGP_Pase"/>
</dbReference>
<dbReference type="InterPro" id="IPR023214">
    <property type="entry name" value="HAD_sf"/>
</dbReference>
<organism evidence="11 12">
    <name type="scientific">Filimonas effusa</name>
    <dbReference type="NCBI Taxonomy" id="2508721"/>
    <lineage>
        <taxon>Bacteria</taxon>
        <taxon>Pseudomonadati</taxon>
        <taxon>Bacteroidota</taxon>
        <taxon>Chitinophagia</taxon>
        <taxon>Chitinophagales</taxon>
        <taxon>Chitinophagaceae</taxon>
        <taxon>Filimonas</taxon>
    </lineage>
</organism>
<keyword evidence="3 10" id="KW-0479">Metal-binding</keyword>
<evidence type="ECO:0000256" key="5">
    <source>
        <dbReference type="ARBA" id="ARBA00023277"/>
    </source>
</evidence>
<evidence type="ECO:0000256" key="3">
    <source>
        <dbReference type="ARBA" id="ARBA00022723"/>
    </source>
</evidence>
<keyword evidence="4 7" id="KW-0378">Hydrolase</keyword>
<evidence type="ECO:0000313" key="11">
    <source>
        <dbReference type="EMBL" id="RXK83743.1"/>
    </source>
</evidence>
<feature type="active site" description="Proton donor" evidence="8">
    <location>
        <position position="10"/>
    </location>
</feature>
<evidence type="ECO:0000313" key="12">
    <source>
        <dbReference type="Proteomes" id="UP000290545"/>
    </source>
</evidence>
<dbReference type="InterPro" id="IPR004446">
    <property type="entry name" value="Heptose_bisP_phosphatase"/>
</dbReference>
<dbReference type="PANTHER" id="PTHR42891">
    <property type="entry name" value="D-GLYCERO-BETA-D-MANNO-HEPTOSE-1,7-BISPHOSPHATE 7-PHOSPHATASE"/>
    <property type="match status" value="1"/>
</dbReference>
<dbReference type="NCBIfam" id="TIGR01662">
    <property type="entry name" value="HAD-SF-IIIA"/>
    <property type="match status" value="1"/>
</dbReference>
<comment type="cofactor">
    <cofactor evidence="10">
        <name>Zn(2+)</name>
        <dbReference type="ChEBI" id="CHEBI:29105"/>
    </cofactor>
</comment>
<keyword evidence="12" id="KW-1185">Reference proteome</keyword>
<evidence type="ECO:0000256" key="10">
    <source>
        <dbReference type="PIRSR" id="PIRSR004682-4"/>
    </source>
</evidence>
<dbReference type="Gene3D" id="3.40.50.1000">
    <property type="entry name" value="HAD superfamily/HAD-like"/>
    <property type="match status" value="1"/>
</dbReference>
<name>A0A4Q1D737_9BACT</name>
<proteinExistence type="inferred from homology"/>
<gene>
    <name evidence="11" type="ORF">ESB13_16840</name>
</gene>
<feature type="binding site" evidence="10">
    <location>
        <position position="10"/>
    </location>
    <ligand>
        <name>Mg(2+)</name>
        <dbReference type="ChEBI" id="CHEBI:18420"/>
    </ligand>
</feature>
<sequence>MIKAVFLDKDGTLVKNVPYNVTPELIELDEEAVDALRLLQQQNFLLVVVSNQAGIAKGYFDEKALQTANTHIASLLAAQGIQIDAFYYCPHHPDGIIVEYAVKCDCRKPAPGLLLQAAEKLEIDLAGSWMIGDILDDVDAGHRAGCRSILYDNGNETKWEKDNKYREPDYTVNSLYKAAQIICGASELKLESHEALAGEL</sequence>
<dbReference type="InterPro" id="IPR006549">
    <property type="entry name" value="HAD-SF_hydro_IIIA"/>
</dbReference>
<dbReference type="Pfam" id="PF13242">
    <property type="entry name" value="Hydrolase_like"/>
    <property type="match status" value="1"/>
</dbReference>
<comment type="caution">
    <text evidence="11">The sequence shown here is derived from an EMBL/GenBank/DDBJ whole genome shotgun (WGS) entry which is preliminary data.</text>
</comment>
<feature type="site" description="Stabilizes the phosphoryl group" evidence="9">
    <location>
        <position position="50"/>
    </location>
</feature>
<evidence type="ECO:0000256" key="8">
    <source>
        <dbReference type="PIRSR" id="PIRSR004682-1"/>
    </source>
</evidence>
<dbReference type="PIRSF" id="PIRSF004682">
    <property type="entry name" value="GmhB"/>
    <property type="match status" value="1"/>
</dbReference>
<dbReference type="InterPro" id="IPR036412">
    <property type="entry name" value="HAD-like_sf"/>
</dbReference>
<keyword evidence="10" id="KW-0460">Magnesium</keyword>
<accession>A0A4Q1D737</accession>
<reference evidence="11 12" key="1">
    <citation type="submission" date="2019-01" db="EMBL/GenBank/DDBJ databases">
        <title>Filimonas sp. strain TTM-71.</title>
        <authorList>
            <person name="Chen W.-M."/>
        </authorList>
    </citation>
    <scope>NUCLEOTIDE SEQUENCE [LARGE SCALE GENOMIC DNA]</scope>
    <source>
        <strain evidence="11 12">TTM-71</strain>
    </source>
</reference>
<feature type="binding site" evidence="10">
    <location>
        <position position="104"/>
    </location>
    <ligand>
        <name>Zn(2+)</name>
        <dbReference type="ChEBI" id="CHEBI:29105"/>
    </ligand>
</feature>
<evidence type="ECO:0000256" key="6">
    <source>
        <dbReference type="ARBA" id="ARBA00031828"/>
    </source>
</evidence>